<dbReference type="EMBL" id="CP051685">
    <property type="protein sequence ID" value="QJE01896.1"/>
    <property type="molecule type" value="Genomic_DNA"/>
</dbReference>
<dbReference type="PANTHER" id="PTHR35339:SF3">
    <property type="entry name" value="DUF2264 DOMAIN-CONTAINING PROTEIN"/>
    <property type="match status" value="1"/>
</dbReference>
<dbReference type="InterPro" id="IPR049349">
    <property type="entry name" value="DUF2264_N"/>
</dbReference>
<feature type="chain" id="PRO_5031509338" evidence="1">
    <location>
        <begin position="38"/>
        <end position="438"/>
    </location>
</feature>
<dbReference type="PROSITE" id="PS51318">
    <property type="entry name" value="TAT"/>
    <property type="match status" value="1"/>
</dbReference>
<evidence type="ECO:0000259" key="2">
    <source>
        <dbReference type="Pfam" id="PF10022"/>
    </source>
</evidence>
<dbReference type="RefSeq" id="WP_170203983.1">
    <property type="nucleotide sequence ID" value="NZ_CP051685.1"/>
</dbReference>
<evidence type="ECO:0000256" key="1">
    <source>
        <dbReference type="SAM" id="SignalP"/>
    </source>
</evidence>
<gene>
    <name evidence="3" type="ORF">HH212_19270</name>
</gene>
<evidence type="ECO:0000313" key="3">
    <source>
        <dbReference type="EMBL" id="QJE01896.1"/>
    </source>
</evidence>
<dbReference type="PANTHER" id="PTHR35339">
    <property type="entry name" value="LINALOOL DEHYDRATASE_ISOMERASE DOMAIN-CONTAINING PROTEIN"/>
    <property type="match status" value="1"/>
</dbReference>
<dbReference type="KEGG" id="mfy:HH212_19270"/>
<sequence>MKRRDFVRNMAAGSAAAGLAGAAAAAATAAVAGQASAQVPSSGAAAAASAGGAGERAWMAGLLQKMAEPVLAAMSRGELQKTFPLELSPTWDGRDRRVAYLECFGRLIAGAAPWLALPDDDGAEGRVRKRLRQMALQSYVNSVDPASPDRLLWKGPGQALVDSAYYTNALMRAPQALWEPLDAATKARIVAEIKGLRRIEPPYINWLLFAAMNEAWLLSIGEEADPMRMNVAIRKINEWYVGDGWIKDGEAFHFDYYNAFVMQPMLVEILEVLVKYKGPFWNAKPADLLAQANKRIGRYCEHLERFISPQGTFPPIGRSLTYRSAAFQPLALLAWRKRLPASLPEGQVRAALGAVHRALFSDPTNFTRDGFLTIGFVGHHPELGDWYSNNGSMYITSASFLALGLPEQDSYWTSPAQDWTQKKAFAGQRFPKDYPVDY</sequence>
<protein>
    <submittedName>
        <fullName evidence="3">DUF2264 domain-containing protein</fullName>
    </submittedName>
</protein>
<feature type="domain" description="DUF2264" evidence="2">
    <location>
        <begin position="56"/>
        <end position="419"/>
    </location>
</feature>
<proteinExistence type="predicted"/>
<feature type="signal peptide" evidence="1">
    <location>
        <begin position="1"/>
        <end position="37"/>
    </location>
</feature>
<reference evidence="3 4" key="1">
    <citation type="submission" date="2020-04" db="EMBL/GenBank/DDBJ databases">
        <title>Genome sequencing of novel species.</title>
        <authorList>
            <person name="Heo J."/>
            <person name="Kim S.-J."/>
            <person name="Kim J.-S."/>
            <person name="Hong S.-B."/>
            <person name="Kwon S.-W."/>
        </authorList>
    </citation>
    <scope>NUCLEOTIDE SEQUENCE [LARGE SCALE GENOMIC DNA]</scope>
    <source>
        <strain evidence="3 4">GN2-R2</strain>
    </source>
</reference>
<keyword evidence="4" id="KW-1185">Reference proteome</keyword>
<accession>A0A7Z2VZ08</accession>
<dbReference type="PIRSF" id="PIRSF014753">
    <property type="entry name" value="UCP014753"/>
    <property type="match status" value="1"/>
</dbReference>
<organism evidence="3 4">
    <name type="scientific">Massilia forsythiae</name>
    <dbReference type="NCBI Taxonomy" id="2728020"/>
    <lineage>
        <taxon>Bacteria</taxon>
        <taxon>Pseudomonadati</taxon>
        <taxon>Pseudomonadota</taxon>
        <taxon>Betaproteobacteria</taxon>
        <taxon>Burkholderiales</taxon>
        <taxon>Oxalobacteraceae</taxon>
        <taxon>Telluria group</taxon>
        <taxon>Massilia</taxon>
    </lineage>
</organism>
<name>A0A7Z2VZ08_9BURK</name>
<dbReference type="Pfam" id="PF10022">
    <property type="entry name" value="DUF2264"/>
    <property type="match status" value="1"/>
</dbReference>
<dbReference type="InterPro" id="IPR016624">
    <property type="entry name" value="UCP014753"/>
</dbReference>
<evidence type="ECO:0000313" key="4">
    <source>
        <dbReference type="Proteomes" id="UP000502415"/>
    </source>
</evidence>
<dbReference type="InterPro" id="IPR006311">
    <property type="entry name" value="TAT_signal"/>
</dbReference>
<dbReference type="AlphaFoldDB" id="A0A7Z2VZ08"/>
<keyword evidence="1" id="KW-0732">Signal</keyword>
<dbReference type="Proteomes" id="UP000502415">
    <property type="component" value="Chromosome"/>
</dbReference>